<dbReference type="Gene3D" id="1.10.8.270">
    <property type="entry name" value="putative rabgap domain of human tbc1 domain family member 14 like domains"/>
    <property type="match status" value="1"/>
</dbReference>
<name>A0A8H7QWX1_9FUNG</name>
<dbReference type="PROSITE" id="PS50086">
    <property type="entry name" value="TBC_RABGAP"/>
    <property type="match status" value="1"/>
</dbReference>
<dbReference type="InterPro" id="IPR011992">
    <property type="entry name" value="EF-hand-dom_pair"/>
</dbReference>
<dbReference type="Gene3D" id="1.10.238.10">
    <property type="entry name" value="EF-hand"/>
    <property type="match status" value="1"/>
</dbReference>
<sequence>MADVEWSWNDGSKRPGSPIVGTCTAERDAWSINGVYIKNPLSYCILYTGPNCDGASSTMTTSNLAFELFTLPTQVDNSTFWTNLKENSYFILQQTKTQRNGLMRSVLGTLQNVLDTKQSPYRILFRRVNGTNLQVAVAETEKKAEIAWGWIESNLLPLLDSLDKEETEPFVVTKINSIVTRRDSGTDEISTDEKVRKASRSFRQTFDVSPSERLVNYYSSAYHTNRFTSQGWLYISENYLAFYSFLLGYETKLLLELKDIQDIKKERSKRGVFSDAIKISMKDKSEHFFSNLFKRDEVYDILVQLTGLAMQRVLKSTALEHAPGSDVSIDIKDSDIDAINDSEVSSNKMASLPAAEIRKLMQPLKTNLAAQKRDERFRARFRLPLTEHLTHSFSAVHPVEEETTASDNHEKNTTYYNGVLSLSEAYLTFNSTDQGHYFEVVMPLYTIRRVEKLADKPDTFPIKIVNWHQSESVYNLNVNAKEYNAFSATLTTNLRNQIKHMRMMKQFLTTCTSEAVITDKTYEEMNTIPGGLGLQFEFPGDPKKLKEKSKMKLWKKYFNEYGRNLTISKTPRFAKLIRVGLPNRLRGEIWEICSGAIFERFMNQGLYNRILEENKDRNSLSLEEIEKDLNRSLPEYKAYQQQEGINSLRRVLSAYSWKDPELGYCQAMNIVTSAILIYMSEEQAFFTLSILCDDLLPGYYSTSMYGALLDQIIFEHLLEKTMPKLHAHFKETDIQLSVACLPWFLSLYINSMPLLFAFRVLDCFFMEGPKVLFQIGLGKHCVNLNNDIVTLISTDDGAFMNILKNYFSHLDKPLYPNSENPKAKNLTKFNELLLVAYREFSSVTDELVRELRQTHQLKVVAGIESFTKRSAVRNIENAAGLDKAELGIIYDKFYNVLYYKQQKPTVRNDSKMDLKSFEIFIGTLAKWAKIESDDYQLDRQRQLKVAKNFLGQLFYVFDRQHSQSLSLQDAIIGIGAIYKGDLNSQIKLFFELHDIDKDKYLNKDEMVQFSETLLWIFRNTQDENHLNAVSTFLHNAFEYSETREDDQYLSLESLRMIVLADETLENFFDHEFAYSFKLTQKEAEQQRSLGREIFDNLLATGAKLASTTGVGRPQLRSKSTDASISTSELQATIDSIENAKLDDKDVVKKESDKDEHSFKEGLDRQDHQEPQAANNATITNKHVIGDSDMSDEEDDDEEEEDLSPDVLEEVDRLLKEYDDEDED</sequence>
<comment type="caution">
    <text evidence="6">The sequence shown here is derived from an EMBL/GenBank/DDBJ whole genome shotgun (WGS) entry which is preliminary data.</text>
</comment>
<dbReference type="GO" id="GO:0005096">
    <property type="term" value="F:GTPase activator activity"/>
    <property type="evidence" value="ECO:0007669"/>
    <property type="project" value="UniProtKB-KW"/>
</dbReference>
<gene>
    <name evidence="6" type="ORF">INT46_011373</name>
</gene>
<dbReference type="PANTHER" id="PTHR47219">
    <property type="entry name" value="RAB GTPASE-ACTIVATING PROTEIN 1-LIKE"/>
    <property type="match status" value="1"/>
</dbReference>
<dbReference type="PROSITE" id="PS50222">
    <property type="entry name" value="EF_HAND_2"/>
    <property type="match status" value="1"/>
</dbReference>
<evidence type="ECO:0000259" key="5">
    <source>
        <dbReference type="PROSITE" id="PS50222"/>
    </source>
</evidence>
<feature type="compositionally biased region" description="Acidic residues" evidence="3">
    <location>
        <begin position="1188"/>
        <end position="1208"/>
    </location>
</feature>
<reference evidence="6" key="1">
    <citation type="submission" date="2020-12" db="EMBL/GenBank/DDBJ databases">
        <title>Metabolic potential, ecology and presence of endohyphal bacteria is reflected in genomic diversity of Mucoromycotina.</title>
        <authorList>
            <person name="Muszewska A."/>
            <person name="Okrasinska A."/>
            <person name="Steczkiewicz K."/>
            <person name="Drgas O."/>
            <person name="Orlowska M."/>
            <person name="Perlinska-Lenart U."/>
            <person name="Aleksandrzak-Piekarczyk T."/>
            <person name="Szatraj K."/>
            <person name="Zielenkiewicz U."/>
            <person name="Pilsyk S."/>
            <person name="Malc E."/>
            <person name="Mieczkowski P."/>
            <person name="Kruszewska J.S."/>
            <person name="Biernat P."/>
            <person name="Pawlowska J."/>
        </authorList>
    </citation>
    <scope>NUCLEOTIDE SEQUENCE</scope>
    <source>
        <strain evidence="6">CBS 226.32</strain>
    </source>
</reference>
<accession>A0A8H7QWX1</accession>
<dbReference type="InterPro" id="IPR035969">
    <property type="entry name" value="Rab-GAP_TBC_sf"/>
</dbReference>
<dbReference type="Gene3D" id="1.10.472.80">
    <property type="entry name" value="Ypt/Rab-GAP domain of gyp1p, domain 3"/>
    <property type="match status" value="1"/>
</dbReference>
<feature type="compositionally biased region" description="Basic and acidic residues" evidence="3">
    <location>
        <begin position="1146"/>
        <end position="1169"/>
    </location>
</feature>
<feature type="domain" description="Rab-GAP TBC" evidence="4">
    <location>
        <begin position="580"/>
        <end position="768"/>
    </location>
</feature>
<dbReference type="InterPro" id="IPR050302">
    <property type="entry name" value="Rab_GAP_TBC_domain"/>
</dbReference>
<feature type="region of interest" description="Disordered" evidence="3">
    <location>
        <begin position="1146"/>
        <end position="1223"/>
    </location>
</feature>
<dbReference type="EMBL" id="JAEPRC010000323">
    <property type="protein sequence ID" value="KAG2200252.1"/>
    <property type="molecule type" value="Genomic_DNA"/>
</dbReference>
<feature type="compositionally biased region" description="Polar residues" evidence="3">
    <location>
        <begin position="1171"/>
        <end position="1180"/>
    </location>
</feature>
<dbReference type="Proteomes" id="UP000650833">
    <property type="component" value="Unassembled WGS sequence"/>
</dbReference>
<dbReference type="SUPFAM" id="SSF47473">
    <property type="entry name" value="EF-hand"/>
    <property type="match status" value="1"/>
</dbReference>
<dbReference type="InterPro" id="IPR018247">
    <property type="entry name" value="EF_Hand_1_Ca_BS"/>
</dbReference>
<feature type="region of interest" description="Disordered" evidence="3">
    <location>
        <begin position="1108"/>
        <end position="1128"/>
    </location>
</feature>
<dbReference type="InterPro" id="IPR000195">
    <property type="entry name" value="Rab-GAP-TBC_dom"/>
</dbReference>
<protein>
    <submittedName>
        <fullName evidence="6">Uncharacterized protein</fullName>
    </submittedName>
</protein>
<organism evidence="6 7">
    <name type="scientific">Mucor plumbeus</name>
    <dbReference type="NCBI Taxonomy" id="97098"/>
    <lineage>
        <taxon>Eukaryota</taxon>
        <taxon>Fungi</taxon>
        <taxon>Fungi incertae sedis</taxon>
        <taxon>Mucoromycota</taxon>
        <taxon>Mucoromycotina</taxon>
        <taxon>Mucoromycetes</taxon>
        <taxon>Mucorales</taxon>
        <taxon>Mucorineae</taxon>
        <taxon>Mucoraceae</taxon>
        <taxon>Mucor</taxon>
    </lineage>
</organism>
<evidence type="ECO:0000256" key="1">
    <source>
        <dbReference type="ARBA" id="ARBA00022468"/>
    </source>
</evidence>
<dbReference type="PANTHER" id="PTHR47219:SF20">
    <property type="entry name" value="TBC1 DOMAIN FAMILY MEMBER 2B"/>
    <property type="match status" value="1"/>
</dbReference>
<dbReference type="FunFam" id="1.10.8.270:FF:000015">
    <property type="entry name" value="GTPase activating protein (Gyp2)"/>
    <property type="match status" value="1"/>
</dbReference>
<dbReference type="GO" id="GO:0005509">
    <property type="term" value="F:calcium ion binding"/>
    <property type="evidence" value="ECO:0007669"/>
    <property type="project" value="InterPro"/>
</dbReference>
<dbReference type="Gene3D" id="1.10.10.750">
    <property type="entry name" value="Ypt/Rab-GAP domain of gyp1p, domain 1"/>
    <property type="match status" value="1"/>
</dbReference>
<dbReference type="Pfam" id="PF02893">
    <property type="entry name" value="GRAM"/>
    <property type="match status" value="2"/>
</dbReference>
<dbReference type="InterPro" id="IPR011993">
    <property type="entry name" value="PH-like_dom_sf"/>
</dbReference>
<dbReference type="InterPro" id="IPR002048">
    <property type="entry name" value="EF_hand_dom"/>
</dbReference>
<keyword evidence="2" id="KW-0106">Calcium</keyword>
<evidence type="ECO:0000256" key="2">
    <source>
        <dbReference type="ARBA" id="ARBA00022837"/>
    </source>
</evidence>
<dbReference type="SMART" id="SM00164">
    <property type="entry name" value="TBC"/>
    <property type="match status" value="1"/>
</dbReference>
<dbReference type="SUPFAM" id="SSF47923">
    <property type="entry name" value="Ypt/Rab-GAP domain of gyp1p"/>
    <property type="match status" value="2"/>
</dbReference>
<dbReference type="PROSITE" id="PS00018">
    <property type="entry name" value="EF_HAND_1"/>
    <property type="match status" value="1"/>
</dbReference>
<proteinExistence type="predicted"/>
<dbReference type="Pfam" id="PF00566">
    <property type="entry name" value="RabGAP-TBC"/>
    <property type="match status" value="1"/>
</dbReference>
<feature type="compositionally biased region" description="Polar residues" evidence="3">
    <location>
        <begin position="1116"/>
        <end position="1128"/>
    </location>
</feature>
<evidence type="ECO:0000256" key="3">
    <source>
        <dbReference type="SAM" id="MobiDB-lite"/>
    </source>
</evidence>
<dbReference type="AlphaFoldDB" id="A0A8H7QWX1"/>
<dbReference type="SMART" id="SM00568">
    <property type="entry name" value="GRAM"/>
    <property type="match status" value="2"/>
</dbReference>
<dbReference type="OrthoDB" id="17687at2759"/>
<feature type="domain" description="EF-hand" evidence="5">
    <location>
        <begin position="981"/>
        <end position="1016"/>
    </location>
</feature>
<dbReference type="InterPro" id="IPR004182">
    <property type="entry name" value="GRAM"/>
</dbReference>
<keyword evidence="1" id="KW-0343">GTPase activation</keyword>
<evidence type="ECO:0000313" key="7">
    <source>
        <dbReference type="Proteomes" id="UP000650833"/>
    </source>
</evidence>
<dbReference type="Gene3D" id="2.30.29.30">
    <property type="entry name" value="Pleckstrin-homology domain (PH domain)/Phosphotyrosine-binding domain (PTB)"/>
    <property type="match status" value="1"/>
</dbReference>
<dbReference type="GO" id="GO:0031267">
    <property type="term" value="F:small GTPase binding"/>
    <property type="evidence" value="ECO:0007669"/>
    <property type="project" value="TreeGrafter"/>
</dbReference>
<evidence type="ECO:0000259" key="4">
    <source>
        <dbReference type="PROSITE" id="PS50086"/>
    </source>
</evidence>
<keyword evidence="7" id="KW-1185">Reference proteome</keyword>
<evidence type="ECO:0000313" key="6">
    <source>
        <dbReference type="EMBL" id="KAG2200252.1"/>
    </source>
</evidence>